<dbReference type="Pfam" id="PF00588">
    <property type="entry name" value="SpoU_methylase"/>
    <property type="match status" value="1"/>
</dbReference>
<feature type="domain" description="RNA 2-O ribose methyltransferase substrate binding" evidence="4">
    <location>
        <begin position="33"/>
        <end position="106"/>
    </location>
</feature>
<evidence type="ECO:0000313" key="6">
    <source>
        <dbReference type="Proteomes" id="UP001067235"/>
    </source>
</evidence>
<keyword evidence="6" id="KW-1185">Reference proteome</keyword>
<proteinExistence type="inferred from homology"/>
<dbReference type="EMBL" id="JAPWIE010000001">
    <property type="protein sequence ID" value="MCZ4549282.1"/>
    <property type="molecule type" value="Genomic_DNA"/>
</dbReference>
<comment type="similarity">
    <text evidence="1">Belongs to the class IV-like SAM-binding methyltransferase superfamily. RNA methyltransferase TrmH family.</text>
</comment>
<sequence length="279" mass="28756">MPAPDVLTERSARVVSYAKLHRSAGRRKAGTFLAEGANAVESALATRRAGVLLATEDALYRYPDLVATAGGGGVEVVRISDGAADKLAETITSAGLFVVCDLVDVSMESVLASTPRLLAVPVEMTDPGNAGTLIRTADAMGADAVVLAGDSVDPHNGKCVRSTAGSVFHIPIARERDTDEVLSALRVAGVAICATAGDGELSLPDAAEVLAGPTAWLFGNEAHGLSPNVLARADHRISIPIRGRAESLNLAAAAAICLYASADVRSRVDYPRTGPNPTH</sequence>
<dbReference type="InterPro" id="IPR051259">
    <property type="entry name" value="rRNA_Methyltransferase"/>
</dbReference>
<dbReference type="Gene3D" id="3.40.1280.10">
    <property type="match status" value="1"/>
</dbReference>
<dbReference type="SUPFAM" id="SSF75217">
    <property type="entry name" value="alpha/beta knot"/>
    <property type="match status" value="1"/>
</dbReference>
<keyword evidence="3" id="KW-0808">Transferase</keyword>
<reference evidence="5" key="1">
    <citation type="submission" date="2022-12" db="EMBL/GenBank/DDBJ databases">
        <authorList>
            <person name="Krivoruchko A.V."/>
            <person name="Elkin A."/>
        </authorList>
    </citation>
    <scope>NUCLEOTIDE SEQUENCE</scope>
    <source>
        <strain evidence="5">IEGM 1388</strain>
    </source>
</reference>
<dbReference type="Gene3D" id="3.30.1330.30">
    <property type="match status" value="1"/>
</dbReference>
<evidence type="ECO:0000256" key="1">
    <source>
        <dbReference type="ARBA" id="ARBA00007228"/>
    </source>
</evidence>
<dbReference type="InterPro" id="IPR013123">
    <property type="entry name" value="SpoU_subst-bd"/>
</dbReference>
<dbReference type="InterPro" id="IPR001537">
    <property type="entry name" value="SpoU_MeTrfase"/>
</dbReference>
<name>A0ABT4MQK0_GORRU</name>
<evidence type="ECO:0000259" key="4">
    <source>
        <dbReference type="SMART" id="SM00967"/>
    </source>
</evidence>
<dbReference type="PANTHER" id="PTHR43191">
    <property type="entry name" value="RRNA METHYLTRANSFERASE 3"/>
    <property type="match status" value="1"/>
</dbReference>
<dbReference type="RefSeq" id="WP_301569845.1">
    <property type="nucleotide sequence ID" value="NZ_JAPWIE010000001.1"/>
</dbReference>
<dbReference type="InterPro" id="IPR029028">
    <property type="entry name" value="Alpha/beta_knot_MTases"/>
</dbReference>
<protein>
    <submittedName>
        <fullName evidence="5">RNA methyltransferase</fullName>
    </submittedName>
</protein>
<comment type="caution">
    <text evidence="5">The sequence shown here is derived from an EMBL/GenBank/DDBJ whole genome shotgun (WGS) entry which is preliminary data.</text>
</comment>
<dbReference type="SMART" id="SM00967">
    <property type="entry name" value="SpoU_sub_bind"/>
    <property type="match status" value="1"/>
</dbReference>
<evidence type="ECO:0000313" key="5">
    <source>
        <dbReference type="EMBL" id="MCZ4549282.1"/>
    </source>
</evidence>
<dbReference type="InterPro" id="IPR029026">
    <property type="entry name" value="tRNA_m1G_MTases_N"/>
</dbReference>
<organism evidence="5 6">
    <name type="scientific">Gordonia rubripertincta</name>
    <name type="common">Rhodococcus corallinus</name>
    <dbReference type="NCBI Taxonomy" id="36822"/>
    <lineage>
        <taxon>Bacteria</taxon>
        <taxon>Bacillati</taxon>
        <taxon>Actinomycetota</taxon>
        <taxon>Actinomycetes</taxon>
        <taxon>Mycobacteriales</taxon>
        <taxon>Gordoniaceae</taxon>
        <taxon>Gordonia</taxon>
    </lineage>
</organism>
<dbReference type="Proteomes" id="UP001067235">
    <property type="component" value="Unassembled WGS sequence"/>
</dbReference>
<evidence type="ECO:0000256" key="2">
    <source>
        <dbReference type="ARBA" id="ARBA00022603"/>
    </source>
</evidence>
<dbReference type="GO" id="GO:0032259">
    <property type="term" value="P:methylation"/>
    <property type="evidence" value="ECO:0007669"/>
    <property type="project" value="UniProtKB-KW"/>
</dbReference>
<dbReference type="InterPro" id="IPR029064">
    <property type="entry name" value="Ribosomal_eL30-like_sf"/>
</dbReference>
<dbReference type="SUPFAM" id="SSF55315">
    <property type="entry name" value="L30e-like"/>
    <property type="match status" value="1"/>
</dbReference>
<dbReference type="CDD" id="cd18095">
    <property type="entry name" value="SpoU-like_rRNA-MTase"/>
    <property type="match status" value="1"/>
</dbReference>
<accession>A0ABT4MQK0</accession>
<dbReference type="GO" id="GO:0008168">
    <property type="term" value="F:methyltransferase activity"/>
    <property type="evidence" value="ECO:0007669"/>
    <property type="project" value="UniProtKB-KW"/>
</dbReference>
<evidence type="ECO:0000256" key="3">
    <source>
        <dbReference type="ARBA" id="ARBA00022679"/>
    </source>
</evidence>
<keyword evidence="2 5" id="KW-0489">Methyltransferase</keyword>
<dbReference type="InterPro" id="IPR053888">
    <property type="entry name" value="MRM3-like_sub_bind"/>
</dbReference>
<gene>
    <name evidence="5" type="ORF">O4213_04770</name>
</gene>
<dbReference type="Pfam" id="PF22435">
    <property type="entry name" value="MRM3-like_sub_bind"/>
    <property type="match status" value="1"/>
</dbReference>
<dbReference type="PANTHER" id="PTHR43191:SF2">
    <property type="entry name" value="RRNA METHYLTRANSFERASE 3, MITOCHONDRIAL"/>
    <property type="match status" value="1"/>
</dbReference>